<proteinExistence type="predicted"/>
<organism evidence="1 2">
    <name type="scientific">Natrinema ejinorense</name>
    <dbReference type="NCBI Taxonomy" id="373386"/>
    <lineage>
        <taxon>Archaea</taxon>
        <taxon>Methanobacteriati</taxon>
        <taxon>Methanobacteriota</taxon>
        <taxon>Stenosarchaea group</taxon>
        <taxon>Halobacteria</taxon>
        <taxon>Halobacteriales</taxon>
        <taxon>Natrialbaceae</taxon>
        <taxon>Natrinema</taxon>
    </lineage>
</organism>
<evidence type="ECO:0000313" key="1">
    <source>
        <dbReference type="EMBL" id="PCR90308.1"/>
    </source>
</evidence>
<dbReference type="AlphaFoldDB" id="A0A2A5QTY3"/>
<dbReference type="EMBL" id="NXNI01000001">
    <property type="protein sequence ID" value="PCR90308.1"/>
    <property type="molecule type" value="Genomic_DNA"/>
</dbReference>
<name>A0A2A5QTY3_9EURY</name>
<evidence type="ECO:0000313" key="2">
    <source>
        <dbReference type="Proteomes" id="UP000219689"/>
    </source>
</evidence>
<reference evidence="1 2" key="1">
    <citation type="submission" date="2017-09" db="EMBL/GenBank/DDBJ databases">
        <title>Genome sequences of Natrinema ejinorence JCM 13890T.</title>
        <authorList>
            <person name="Roh S.W."/>
            <person name="Kim Y.B."/>
            <person name="Kim J.Y."/>
        </authorList>
    </citation>
    <scope>NUCLEOTIDE SEQUENCE [LARGE SCALE GENOMIC DNA]</scope>
    <source>
        <strain evidence="1 2">JCM 13890</strain>
    </source>
</reference>
<comment type="caution">
    <text evidence="1">The sequence shown here is derived from an EMBL/GenBank/DDBJ whole genome shotgun (WGS) entry which is preliminary data.</text>
</comment>
<protein>
    <submittedName>
        <fullName evidence="1">Uncharacterized protein</fullName>
    </submittedName>
</protein>
<dbReference type="Proteomes" id="UP000219689">
    <property type="component" value="Unassembled WGS sequence"/>
</dbReference>
<accession>A0A2A5QTY3</accession>
<sequence length="91" mass="10353">MIGMSEDRASEPDESIPYVREIEVYDVAEDVKAVRFIGDSKTVEVGITDDVMVDFVRAAEEVFDRIHADMAEMNDLLDETHRDSERDGDRS</sequence>
<keyword evidence="2" id="KW-1185">Reference proteome</keyword>
<gene>
    <name evidence="1" type="ORF">CP557_07015</name>
</gene>